<keyword evidence="2" id="KW-0812">Transmembrane</keyword>
<comment type="caution">
    <text evidence="3">The sequence shown here is derived from an EMBL/GenBank/DDBJ whole genome shotgun (WGS) entry which is preliminary data.</text>
</comment>
<evidence type="ECO:0000313" key="4">
    <source>
        <dbReference type="Proteomes" id="UP000004881"/>
    </source>
</evidence>
<feature type="transmembrane region" description="Helical" evidence="2">
    <location>
        <begin position="76"/>
        <end position="95"/>
    </location>
</feature>
<accession>A0ABQ0HHI3</accession>
<dbReference type="EMBL" id="BAFD01000090">
    <property type="protein sequence ID" value="GAB45353.1"/>
    <property type="molecule type" value="Genomic_DNA"/>
</dbReference>
<reference evidence="3 4" key="1">
    <citation type="submission" date="2012-02" db="EMBL/GenBank/DDBJ databases">
        <title>Whole genome shotgun sequence of Gordonia terrae NBRC 100016.</title>
        <authorList>
            <person name="Takarada H."/>
            <person name="Hosoyama A."/>
            <person name="Tsuchikane K."/>
            <person name="Katsumata H."/>
            <person name="Yamazaki S."/>
            <person name="Fujita N."/>
        </authorList>
    </citation>
    <scope>NUCLEOTIDE SEQUENCE [LARGE SCALE GENOMIC DNA]</scope>
    <source>
        <strain evidence="3 4">NBRC 100016</strain>
    </source>
</reference>
<dbReference type="Proteomes" id="UP000004881">
    <property type="component" value="Unassembled WGS sequence"/>
</dbReference>
<protein>
    <submittedName>
        <fullName evidence="3">Uncharacterized protein</fullName>
    </submittedName>
</protein>
<keyword evidence="2" id="KW-1133">Transmembrane helix</keyword>
<evidence type="ECO:0000313" key="3">
    <source>
        <dbReference type="EMBL" id="GAB45353.1"/>
    </source>
</evidence>
<feature type="transmembrane region" description="Helical" evidence="2">
    <location>
        <begin position="37"/>
        <end position="64"/>
    </location>
</feature>
<name>A0ABQ0HHI3_9ACTN</name>
<evidence type="ECO:0000256" key="1">
    <source>
        <dbReference type="SAM" id="MobiDB-lite"/>
    </source>
</evidence>
<proteinExistence type="predicted"/>
<sequence length="109" mass="11871">MVPAGGHKCETQESTRGPARHYDDVVGGRPGRAREALWAVLATVVLVIRILATIALVLFVIGWAVAAIRDSLDNVFLWPSIGAGVALLVSTYVYGHLRARYPRHNGWIP</sequence>
<keyword evidence="2" id="KW-0472">Membrane</keyword>
<gene>
    <name evidence="3" type="ORF">GOTRE_124_00010</name>
</gene>
<keyword evidence="4" id="KW-1185">Reference proteome</keyword>
<feature type="region of interest" description="Disordered" evidence="1">
    <location>
        <begin position="1"/>
        <end position="24"/>
    </location>
</feature>
<organism evidence="3 4">
    <name type="scientific">Gordonia terrae NBRC 100016</name>
    <dbReference type="NCBI Taxonomy" id="1089454"/>
    <lineage>
        <taxon>Bacteria</taxon>
        <taxon>Bacillati</taxon>
        <taxon>Actinomycetota</taxon>
        <taxon>Actinomycetes</taxon>
        <taxon>Mycobacteriales</taxon>
        <taxon>Gordoniaceae</taxon>
        <taxon>Gordonia</taxon>
    </lineage>
</organism>
<evidence type="ECO:0000256" key="2">
    <source>
        <dbReference type="SAM" id="Phobius"/>
    </source>
</evidence>